<gene>
    <name evidence="2" type="ORF">ACFS25_08465</name>
</gene>
<feature type="transmembrane region" description="Helical" evidence="1">
    <location>
        <begin position="63"/>
        <end position="82"/>
    </location>
</feature>
<keyword evidence="1" id="KW-1133">Transmembrane helix</keyword>
<accession>A0ABW6AEK8</accession>
<evidence type="ECO:0008006" key="4">
    <source>
        <dbReference type="Google" id="ProtNLM"/>
    </source>
</evidence>
<organism evidence="2 3">
    <name type="scientific">Spirosoma flavum</name>
    <dbReference type="NCBI Taxonomy" id="2048557"/>
    <lineage>
        <taxon>Bacteria</taxon>
        <taxon>Pseudomonadati</taxon>
        <taxon>Bacteroidota</taxon>
        <taxon>Cytophagia</taxon>
        <taxon>Cytophagales</taxon>
        <taxon>Cytophagaceae</taxon>
        <taxon>Spirosoma</taxon>
    </lineage>
</organism>
<evidence type="ECO:0000256" key="1">
    <source>
        <dbReference type="SAM" id="Phobius"/>
    </source>
</evidence>
<name>A0ABW6AEK8_9BACT</name>
<keyword evidence="1" id="KW-0812">Transmembrane</keyword>
<feature type="transmembrane region" description="Helical" evidence="1">
    <location>
        <begin position="89"/>
        <end position="109"/>
    </location>
</feature>
<comment type="caution">
    <text evidence="2">The sequence shown here is derived from an EMBL/GenBank/DDBJ whole genome shotgun (WGS) entry which is preliminary data.</text>
</comment>
<protein>
    <recommendedName>
        <fullName evidence="4">DUF805 domain-containing protein</fullName>
    </recommendedName>
</protein>
<sequence length="161" mass="18761">MRTSLLGSSFRRLVKPDYQHWEGVPKINIYFLRFLYTLMFVFLGKDAWTYIFTNTEVWEPRNAMAWSVWASFSLLALLGIFHPLKMLPILLLEISYKVIWLLIVAYPLWQADKLAGSPAEGMTVVFLPVFLPILFVPWRYVWRTYVLGAKPTIGVQSQSLL</sequence>
<feature type="transmembrane region" description="Helical" evidence="1">
    <location>
        <begin position="121"/>
        <end position="141"/>
    </location>
</feature>
<keyword evidence="1" id="KW-0472">Membrane</keyword>
<proteinExistence type="predicted"/>
<reference evidence="3" key="1">
    <citation type="journal article" date="2019" name="Int. J. Syst. Evol. Microbiol.">
        <title>The Global Catalogue of Microorganisms (GCM) 10K type strain sequencing project: providing services to taxonomists for standard genome sequencing and annotation.</title>
        <authorList>
            <consortium name="The Broad Institute Genomics Platform"/>
            <consortium name="The Broad Institute Genome Sequencing Center for Infectious Disease"/>
            <person name="Wu L."/>
            <person name="Ma J."/>
        </authorList>
    </citation>
    <scope>NUCLEOTIDE SEQUENCE [LARGE SCALE GENOMIC DNA]</scope>
    <source>
        <strain evidence="3">KCTC 52490</strain>
    </source>
</reference>
<dbReference type="EMBL" id="JBHUOM010000002">
    <property type="protein sequence ID" value="MFD2933810.1"/>
    <property type="molecule type" value="Genomic_DNA"/>
</dbReference>
<dbReference type="RefSeq" id="WP_381498618.1">
    <property type="nucleotide sequence ID" value="NZ_JBHUOM010000002.1"/>
</dbReference>
<feature type="transmembrane region" description="Helical" evidence="1">
    <location>
        <begin position="30"/>
        <end position="51"/>
    </location>
</feature>
<keyword evidence="3" id="KW-1185">Reference proteome</keyword>
<dbReference type="Proteomes" id="UP001597512">
    <property type="component" value="Unassembled WGS sequence"/>
</dbReference>
<evidence type="ECO:0000313" key="2">
    <source>
        <dbReference type="EMBL" id="MFD2933810.1"/>
    </source>
</evidence>
<evidence type="ECO:0000313" key="3">
    <source>
        <dbReference type="Proteomes" id="UP001597512"/>
    </source>
</evidence>